<keyword evidence="6" id="KW-0418">Kinase</keyword>
<sequence length="275" mass="29427">MTTWRTPGAYDARVRTDGGWRRFYAVGWLVSAAAFAAAFHQWKMHVHEVVKRAEEAERTQEEFARRLAVEERLRIARELHDSLTRSISVVSIQANVATHLARKRGEDVPESIVAIQEAAGEAMRELRDTLATLRSPDQAAGHGLADLPGLVSRTNAAGLPTRVSVTGRERPVPPHVDAAAFRIVQEALTNAARHAGPATVSVLLDYRGDTLTVQVDDDGTGTSGPVRPGRGLVGMRERTTALGGRLDVAPGPTGGFRVRAELPTAALVADAGAGA</sequence>
<evidence type="ECO:0000256" key="9">
    <source>
        <dbReference type="SAM" id="Phobius"/>
    </source>
</evidence>
<proteinExistence type="predicted"/>
<organism evidence="11 12">
    <name type="scientific">Luteimicrobium album</name>
    <dbReference type="NCBI Taxonomy" id="1054550"/>
    <lineage>
        <taxon>Bacteria</taxon>
        <taxon>Bacillati</taxon>
        <taxon>Actinomycetota</taxon>
        <taxon>Actinomycetes</taxon>
        <taxon>Micrococcales</taxon>
        <taxon>Luteimicrobium</taxon>
    </lineage>
</organism>
<evidence type="ECO:0000256" key="6">
    <source>
        <dbReference type="ARBA" id="ARBA00022777"/>
    </source>
</evidence>
<evidence type="ECO:0000256" key="3">
    <source>
        <dbReference type="ARBA" id="ARBA00022553"/>
    </source>
</evidence>
<keyword evidence="9" id="KW-1133">Transmembrane helix</keyword>
<dbReference type="InterPro" id="IPR050482">
    <property type="entry name" value="Sensor_HK_TwoCompSys"/>
</dbReference>
<dbReference type="CDD" id="cd16917">
    <property type="entry name" value="HATPase_UhpB-NarQ-NarX-like"/>
    <property type="match status" value="1"/>
</dbReference>
<reference evidence="12" key="1">
    <citation type="journal article" date="2019" name="Int. J. Syst. Evol. Microbiol.">
        <title>The Global Catalogue of Microorganisms (GCM) 10K type strain sequencing project: providing services to taxonomists for standard genome sequencing and annotation.</title>
        <authorList>
            <consortium name="The Broad Institute Genomics Platform"/>
            <consortium name="The Broad Institute Genome Sequencing Center for Infectious Disease"/>
            <person name="Wu L."/>
            <person name="Ma J."/>
        </authorList>
    </citation>
    <scope>NUCLEOTIDE SEQUENCE [LARGE SCALE GENOMIC DNA]</scope>
    <source>
        <strain evidence="12">NBRC 106348</strain>
    </source>
</reference>
<evidence type="ECO:0000313" key="12">
    <source>
        <dbReference type="Proteomes" id="UP001157091"/>
    </source>
</evidence>
<dbReference type="Proteomes" id="UP001157091">
    <property type="component" value="Unassembled WGS sequence"/>
</dbReference>
<keyword evidence="5" id="KW-0547">Nucleotide-binding</keyword>
<feature type="domain" description="Histidine kinase/HSP90-like ATPase" evidence="10">
    <location>
        <begin position="176"/>
        <end position="266"/>
    </location>
</feature>
<evidence type="ECO:0000256" key="4">
    <source>
        <dbReference type="ARBA" id="ARBA00022679"/>
    </source>
</evidence>
<dbReference type="InterPro" id="IPR011712">
    <property type="entry name" value="Sig_transdc_His_kin_sub3_dim/P"/>
</dbReference>
<evidence type="ECO:0000256" key="1">
    <source>
        <dbReference type="ARBA" id="ARBA00000085"/>
    </source>
</evidence>
<dbReference type="EC" id="2.7.13.3" evidence="2"/>
<dbReference type="Gene3D" id="1.20.5.1930">
    <property type="match status" value="1"/>
</dbReference>
<dbReference type="EMBL" id="BSUK01000001">
    <property type="protein sequence ID" value="GMA25198.1"/>
    <property type="molecule type" value="Genomic_DNA"/>
</dbReference>
<dbReference type="SUPFAM" id="SSF55874">
    <property type="entry name" value="ATPase domain of HSP90 chaperone/DNA topoisomerase II/histidine kinase"/>
    <property type="match status" value="1"/>
</dbReference>
<dbReference type="PANTHER" id="PTHR24421">
    <property type="entry name" value="NITRATE/NITRITE SENSOR PROTEIN NARX-RELATED"/>
    <property type="match status" value="1"/>
</dbReference>
<dbReference type="SMART" id="SM00387">
    <property type="entry name" value="HATPase_c"/>
    <property type="match status" value="1"/>
</dbReference>
<dbReference type="Pfam" id="PF07730">
    <property type="entry name" value="HisKA_3"/>
    <property type="match status" value="1"/>
</dbReference>
<protein>
    <recommendedName>
        <fullName evidence="2">histidine kinase</fullName>
        <ecNumber evidence="2">2.7.13.3</ecNumber>
    </recommendedName>
</protein>
<evidence type="ECO:0000256" key="5">
    <source>
        <dbReference type="ARBA" id="ARBA00022741"/>
    </source>
</evidence>
<keyword evidence="8" id="KW-0902">Two-component regulatory system</keyword>
<dbReference type="InterPro" id="IPR036890">
    <property type="entry name" value="HATPase_C_sf"/>
</dbReference>
<keyword evidence="4" id="KW-0808">Transferase</keyword>
<comment type="caution">
    <text evidence="11">The sequence shown here is derived from an EMBL/GenBank/DDBJ whole genome shotgun (WGS) entry which is preliminary data.</text>
</comment>
<feature type="transmembrane region" description="Helical" evidence="9">
    <location>
        <begin position="23"/>
        <end position="42"/>
    </location>
</feature>
<dbReference type="Gene3D" id="3.30.565.10">
    <property type="entry name" value="Histidine kinase-like ATPase, C-terminal domain"/>
    <property type="match status" value="1"/>
</dbReference>
<keyword evidence="7" id="KW-0067">ATP-binding</keyword>
<name>A0ABQ6I355_9MICO</name>
<evidence type="ECO:0000313" key="11">
    <source>
        <dbReference type="EMBL" id="GMA25198.1"/>
    </source>
</evidence>
<comment type="catalytic activity">
    <reaction evidence="1">
        <text>ATP + protein L-histidine = ADP + protein N-phospho-L-histidine.</text>
        <dbReference type="EC" id="2.7.13.3"/>
    </reaction>
</comment>
<keyword evidence="9" id="KW-0472">Membrane</keyword>
<dbReference type="PANTHER" id="PTHR24421:SF10">
    <property type="entry name" value="NITRATE_NITRITE SENSOR PROTEIN NARQ"/>
    <property type="match status" value="1"/>
</dbReference>
<keyword evidence="9" id="KW-0812">Transmembrane</keyword>
<accession>A0ABQ6I355</accession>
<evidence type="ECO:0000256" key="7">
    <source>
        <dbReference type="ARBA" id="ARBA00022840"/>
    </source>
</evidence>
<keyword evidence="12" id="KW-1185">Reference proteome</keyword>
<dbReference type="Pfam" id="PF02518">
    <property type="entry name" value="HATPase_c"/>
    <property type="match status" value="1"/>
</dbReference>
<dbReference type="InterPro" id="IPR003594">
    <property type="entry name" value="HATPase_dom"/>
</dbReference>
<keyword evidence="3" id="KW-0597">Phosphoprotein</keyword>
<evidence type="ECO:0000256" key="2">
    <source>
        <dbReference type="ARBA" id="ARBA00012438"/>
    </source>
</evidence>
<evidence type="ECO:0000256" key="8">
    <source>
        <dbReference type="ARBA" id="ARBA00023012"/>
    </source>
</evidence>
<gene>
    <name evidence="11" type="ORF">GCM10025864_29570</name>
</gene>
<evidence type="ECO:0000259" key="10">
    <source>
        <dbReference type="SMART" id="SM00387"/>
    </source>
</evidence>